<dbReference type="Gene3D" id="3.40.140.10">
    <property type="entry name" value="Cytidine Deaminase, domain 2"/>
    <property type="match status" value="1"/>
</dbReference>
<dbReference type="InterPro" id="IPR016192">
    <property type="entry name" value="APOBEC/CMP_deaminase_Zn-bd"/>
</dbReference>
<dbReference type="PROSITE" id="PS51747">
    <property type="entry name" value="CYT_DCMP_DEAMINASES_2"/>
    <property type="match status" value="1"/>
</dbReference>
<dbReference type="SUPFAM" id="SSF53927">
    <property type="entry name" value="Cytidine deaminase-like"/>
    <property type="match status" value="1"/>
</dbReference>
<evidence type="ECO:0000256" key="2">
    <source>
        <dbReference type="ARBA" id="ARBA00022833"/>
    </source>
</evidence>
<keyword evidence="1" id="KW-0479">Metal-binding</keyword>
<evidence type="ECO:0000256" key="1">
    <source>
        <dbReference type="ARBA" id="ARBA00022723"/>
    </source>
</evidence>
<dbReference type="PANTHER" id="PTHR11079:SF162">
    <property type="entry name" value="RIBOFLAVIN BIOSYNTHESIS PROTEIN PYRD, CHLOROPLASTIC"/>
    <property type="match status" value="1"/>
</dbReference>
<keyword evidence="2" id="KW-0862">Zinc</keyword>
<dbReference type="InterPro" id="IPR002125">
    <property type="entry name" value="CMP_dCMP_dom"/>
</dbReference>
<dbReference type="PROSITE" id="PS00903">
    <property type="entry name" value="CYT_DCMP_DEAMINASES_1"/>
    <property type="match status" value="1"/>
</dbReference>
<evidence type="ECO:0000313" key="4">
    <source>
        <dbReference type="EMBL" id="ADP79581.1"/>
    </source>
</evidence>
<dbReference type="Proteomes" id="UP000002484">
    <property type="component" value="Chromosome"/>
</dbReference>
<organism evidence="4 5">
    <name type="scientific">Pseudofrankia inefficax (strain DSM 45817 / CECT 9037 / DDB 130130 / EuI1c)</name>
    <name type="common">Frankia inefficax</name>
    <dbReference type="NCBI Taxonomy" id="298654"/>
    <lineage>
        <taxon>Bacteria</taxon>
        <taxon>Bacillati</taxon>
        <taxon>Actinomycetota</taxon>
        <taxon>Actinomycetes</taxon>
        <taxon>Frankiales</taxon>
        <taxon>Frankiaceae</taxon>
        <taxon>Pseudofrankia</taxon>
    </lineage>
</organism>
<evidence type="ECO:0000259" key="3">
    <source>
        <dbReference type="PROSITE" id="PS51747"/>
    </source>
</evidence>
<dbReference type="STRING" id="298654.FraEuI1c_1519"/>
<dbReference type="AlphaFoldDB" id="E3J7H2"/>
<dbReference type="RefSeq" id="WP_013422700.1">
    <property type="nucleotide sequence ID" value="NC_014666.1"/>
</dbReference>
<keyword evidence="5" id="KW-1185">Reference proteome</keyword>
<sequence>MTISVQDAMKRSLELAAEAAAAGDNPYGAVLVTADGQAVEERNRVVTTSDPTAHAESMAIRVAAKTWGIDLSGATMVASFEPCPMCCGAILEAGITVLAIGQRRTVGEAPLGRYTVENLLELVDRPHALQVVTGEFGDEAAAFYATVGSTTEEA</sequence>
<protein>
    <submittedName>
        <fullName evidence="4">CMP/dCMP deaminase zinc-binding protein</fullName>
    </submittedName>
</protein>
<feature type="domain" description="CMP/dCMP-type deaminase" evidence="3">
    <location>
        <begin position="3"/>
        <end position="117"/>
    </location>
</feature>
<dbReference type="PANTHER" id="PTHR11079">
    <property type="entry name" value="CYTOSINE DEAMINASE FAMILY MEMBER"/>
    <property type="match status" value="1"/>
</dbReference>
<dbReference type="GO" id="GO:0016787">
    <property type="term" value="F:hydrolase activity"/>
    <property type="evidence" value="ECO:0007669"/>
    <property type="project" value="InterPro"/>
</dbReference>
<accession>E3J7H2</accession>
<dbReference type="CDD" id="cd01285">
    <property type="entry name" value="nucleoside_deaminase"/>
    <property type="match status" value="1"/>
</dbReference>
<reference evidence="4 5" key="1">
    <citation type="submission" date="2010-10" db="EMBL/GenBank/DDBJ databases">
        <title>Complete sequence of Frankia sp. EuI1c.</title>
        <authorList>
            <consortium name="US DOE Joint Genome Institute"/>
            <person name="Lucas S."/>
            <person name="Copeland A."/>
            <person name="Lapidus A."/>
            <person name="Cheng J.-F."/>
            <person name="Bruce D."/>
            <person name="Goodwin L."/>
            <person name="Pitluck S."/>
            <person name="Chertkov O."/>
            <person name="Detter J.C."/>
            <person name="Han C."/>
            <person name="Tapia R."/>
            <person name="Land M."/>
            <person name="Hauser L."/>
            <person name="Jeffries C."/>
            <person name="Kyrpides N."/>
            <person name="Ivanova N."/>
            <person name="Mikhailova N."/>
            <person name="Beauchemin N."/>
            <person name="Sen A."/>
            <person name="Sur S.A."/>
            <person name="Gtari M."/>
            <person name="Wall L."/>
            <person name="Tisa L."/>
            <person name="Woyke T."/>
        </authorList>
    </citation>
    <scope>NUCLEOTIDE SEQUENCE [LARGE SCALE GENOMIC DNA]</scope>
    <source>
        <strain evidence="5">DSM 45817 / CECT 9037 / EuI1c</strain>
    </source>
</reference>
<name>E3J7H2_PSEI1</name>
<dbReference type="HOGENOM" id="CLU_025810_3_2_11"/>
<proteinExistence type="predicted"/>
<dbReference type="Pfam" id="PF00383">
    <property type="entry name" value="dCMP_cyt_deam_1"/>
    <property type="match status" value="1"/>
</dbReference>
<dbReference type="EMBL" id="CP002299">
    <property type="protein sequence ID" value="ADP79581.1"/>
    <property type="molecule type" value="Genomic_DNA"/>
</dbReference>
<gene>
    <name evidence="4" type="ordered locus">FraEuI1c_1519</name>
</gene>
<dbReference type="InterPro" id="IPR016193">
    <property type="entry name" value="Cytidine_deaminase-like"/>
</dbReference>
<evidence type="ECO:0000313" key="5">
    <source>
        <dbReference type="Proteomes" id="UP000002484"/>
    </source>
</evidence>
<dbReference type="eggNOG" id="COG0590">
    <property type="taxonomic scope" value="Bacteria"/>
</dbReference>
<dbReference type="GO" id="GO:0008270">
    <property type="term" value="F:zinc ion binding"/>
    <property type="evidence" value="ECO:0007669"/>
    <property type="project" value="InterPro"/>
</dbReference>
<dbReference type="InParanoid" id="E3J7H2"/>
<dbReference type="KEGG" id="fri:FraEuI1c_1519"/>
<dbReference type="OrthoDB" id="9802676at2"/>